<organism evidence="1 2">
    <name type="scientific">Phaeosphaeria nodorum (strain SN15 / ATCC MYA-4574 / FGSC 10173)</name>
    <name type="common">Glume blotch fungus</name>
    <name type="synonym">Parastagonospora nodorum</name>
    <dbReference type="NCBI Taxonomy" id="321614"/>
    <lineage>
        <taxon>Eukaryota</taxon>
        <taxon>Fungi</taxon>
        <taxon>Dikarya</taxon>
        <taxon>Ascomycota</taxon>
        <taxon>Pezizomycotina</taxon>
        <taxon>Dothideomycetes</taxon>
        <taxon>Pleosporomycetidae</taxon>
        <taxon>Pleosporales</taxon>
        <taxon>Pleosporineae</taxon>
        <taxon>Phaeosphaeriaceae</taxon>
        <taxon>Parastagonospora</taxon>
    </lineage>
</organism>
<protein>
    <submittedName>
        <fullName evidence="1">Uncharacterized protein</fullName>
    </submittedName>
</protein>
<accession>Q0UK44</accession>
<dbReference type="GeneID" id="5975090"/>
<dbReference type="InParanoid" id="Q0UK44"/>
<evidence type="ECO:0000313" key="1">
    <source>
        <dbReference type="EMBL" id="EAT85336.1"/>
    </source>
</evidence>
<dbReference type="HOGENOM" id="CLU_2979846_0_0_1"/>
<dbReference type="Proteomes" id="UP000001055">
    <property type="component" value="Unassembled WGS sequence"/>
</dbReference>
<reference evidence="2" key="1">
    <citation type="journal article" date="2007" name="Plant Cell">
        <title>Dothideomycete-plant interactions illuminated by genome sequencing and EST analysis of the wheat pathogen Stagonospora nodorum.</title>
        <authorList>
            <person name="Hane J.K."/>
            <person name="Lowe R.G."/>
            <person name="Solomon P.S."/>
            <person name="Tan K.C."/>
            <person name="Schoch C.L."/>
            <person name="Spatafora J.W."/>
            <person name="Crous P.W."/>
            <person name="Kodira C."/>
            <person name="Birren B.W."/>
            <person name="Galagan J.E."/>
            <person name="Torriani S.F."/>
            <person name="McDonald B.A."/>
            <person name="Oliver R.P."/>
        </authorList>
    </citation>
    <scope>NUCLEOTIDE SEQUENCE [LARGE SCALE GENOMIC DNA]</scope>
    <source>
        <strain evidence="2">SN15 / ATCC MYA-4574 / FGSC 10173</strain>
    </source>
</reference>
<dbReference type="RefSeq" id="XP_001798197.1">
    <property type="nucleotide sequence ID" value="XM_001798145.1"/>
</dbReference>
<gene>
    <name evidence="1" type="ORF">SNOG_07870</name>
</gene>
<dbReference type="EMBL" id="CH445335">
    <property type="protein sequence ID" value="EAT85336.1"/>
    <property type="molecule type" value="Genomic_DNA"/>
</dbReference>
<proteinExistence type="predicted"/>
<dbReference type="KEGG" id="pno:SNOG_07870"/>
<evidence type="ECO:0000313" key="2">
    <source>
        <dbReference type="Proteomes" id="UP000001055"/>
    </source>
</evidence>
<dbReference type="AlphaFoldDB" id="Q0UK44"/>
<name>Q0UK44_PHANO</name>
<sequence length="58" mass="5863">MFNVVNIWAHNDDFVSFESIYNALSIPVSIVGINSAGGPAAGVIPESITPSAAAASDG</sequence>